<dbReference type="GeneID" id="98307177"/>
<keyword evidence="1" id="KW-0812">Transmembrane</keyword>
<feature type="transmembrane region" description="Helical" evidence="1">
    <location>
        <begin position="35"/>
        <end position="58"/>
    </location>
</feature>
<dbReference type="AlphaFoldDB" id="A0A0R1V3I2"/>
<dbReference type="PANTHER" id="PTHR11603">
    <property type="entry name" value="AAA FAMILY ATPASE"/>
    <property type="match status" value="1"/>
</dbReference>
<dbReference type="SMART" id="SM00670">
    <property type="entry name" value="PINc"/>
    <property type="match status" value="1"/>
</dbReference>
<dbReference type="SUPFAM" id="SSF88723">
    <property type="entry name" value="PIN domain-like"/>
    <property type="match status" value="1"/>
</dbReference>
<sequence>MRKKMIKVVLAVLGIGAGYTFLPYLWLLLALQNNFWINNFIVNVLLGIAVMSIVSLFVTDPLEKLIQRIENNLARQSPYVIISTSVSVVVGLIIAALLSTLFSHSRLFLLNTVIPVVLMVILSYLGYIVGRNHLDFFKKLITQRRKPEREREDSRQNILERKAGENFHRVKLLDTNILIDGRIYDLVNTGFIEGTLVVPNFVLYELQYIADSADSIKRVRGRRGLDILNKLRSEKNVPVEMYDGDFEDVQEVDSKLIKLAKLLDAVIVTNDYNLNKVSEFQNVEVLNVNALAKALKPRVVPGEKMTVTVIKKGTERQQGVAYLDDGTMIVVEDGRYYTNQPLEVVVTSALQTDAGRMIFAKPVHATRSLKEKN</sequence>
<keyword evidence="4" id="KW-1185">Reference proteome</keyword>
<proteinExistence type="predicted"/>
<feature type="transmembrane region" description="Helical" evidence="1">
    <location>
        <begin position="7"/>
        <end position="29"/>
    </location>
</feature>
<dbReference type="PATRIC" id="fig|1423801.4.peg.2278"/>
<keyword evidence="1" id="KW-0472">Membrane</keyword>
<dbReference type="EMBL" id="AZFQ01000012">
    <property type="protein sequence ID" value="KRM00254.1"/>
    <property type="molecule type" value="Genomic_DNA"/>
</dbReference>
<dbReference type="Gene3D" id="3.40.50.1010">
    <property type="entry name" value="5'-nuclease"/>
    <property type="match status" value="1"/>
</dbReference>
<dbReference type="OrthoDB" id="9780734at2"/>
<dbReference type="InterPro" id="IPR029060">
    <property type="entry name" value="PIN-like_dom_sf"/>
</dbReference>
<organism evidence="3 4">
    <name type="scientific">Liquorilactobacillus satsumensis DSM 16230 = JCM 12392</name>
    <dbReference type="NCBI Taxonomy" id="1423801"/>
    <lineage>
        <taxon>Bacteria</taxon>
        <taxon>Bacillati</taxon>
        <taxon>Bacillota</taxon>
        <taxon>Bacilli</taxon>
        <taxon>Lactobacillales</taxon>
        <taxon>Lactobacillaceae</taxon>
        <taxon>Liquorilactobacillus</taxon>
    </lineage>
</organism>
<keyword evidence="1" id="KW-1133">Transmembrane helix</keyword>
<feature type="transmembrane region" description="Helical" evidence="1">
    <location>
        <begin position="79"/>
        <end position="102"/>
    </location>
</feature>
<dbReference type="RefSeq" id="WP_056959695.1">
    <property type="nucleotide sequence ID" value="NZ_AZFQ01000012.1"/>
</dbReference>
<dbReference type="STRING" id="1423801.FD50_GL002231"/>
<comment type="caution">
    <text evidence="3">The sequence shown here is derived from an EMBL/GenBank/DDBJ whole genome shotgun (WGS) entry which is preliminary data.</text>
</comment>
<reference evidence="3 4" key="1">
    <citation type="journal article" date="2015" name="Genome Announc.">
        <title>Expanding the biotechnology potential of lactobacilli through comparative genomics of 213 strains and associated genera.</title>
        <authorList>
            <person name="Sun Z."/>
            <person name="Harris H.M."/>
            <person name="McCann A."/>
            <person name="Guo C."/>
            <person name="Argimon S."/>
            <person name="Zhang W."/>
            <person name="Yang X."/>
            <person name="Jeffery I.B."/>
            <person name="Cooney J.C."/>
            <person name="Kagawa T.F."/>
            <person name="Liu W."/>
            <person name="Song Y."/>
            <person name="Salvetti E."/>
            <person name="Wrobel A."/>
            <person name="Rasinkangas P."/>
            <person name="Parkhill J."/>
            <person name="Rea M.C."/>
            <person name="O'Sullivan O."/>
            <person name="Ritari J."/>
            <person name="Douillard F.P."/>
            <person name="Paul Ross R."/>
            <person name="Yang R."/>
            <person name="Briner A.E."/>
            <person name="Felis G.E."/>
            <person name="de Vos W.M."/>
            <person name="Barrangou R."/>
            <person name="Klaenhammer T.R."/>
            <person name="Caufield P.W."/>
            <person name="Cui Y."/>
            <person name="Zhang H."/>
            <person name="O'Toole P.W."/>
        </authorList>
    </citation>
    <scope>NUCLEOTIDE SEQUENCE [LARGE SCALE GENOMIC DNA]</scope>
    <source>
        <strain evidence="3 4">DSM 16230</strain>
    </source>
</reference>
<evidence type="ECO:0000259" key="2">
    <source>
        <dbReference type="SMART" id="SM00670"/>
    </source>
</evidence>
<protein>
    <submittedName>
        <fullName evidence="3">PilT family ATPase</fullName>
    </submittedName>
</protein>
<evidence type="ECO:0000313" key="4">
    <source>
        <dbReference type="Proteomes" id="UP000051166"/>
    </source>
</evidence>
<dbReference type="InterPro" id="IPR052041">
    <property type="entry name" value="Nucleic_acid_metab_PIN/TRAM"/>
</dbReference>
<evidence type="ECO:0000256" key="1">
    <source>
        <dbReference type="SAM" id="Phobius"/>
    </source>
</evidence>
<dbReference type="Pfam" id="PF01850">
    <property type="entry name" value="PIN"/>
    <property type="match status" value="1"/>
</dbReference>
<name>A0A0R1V3I2_9LACO</name>
<feature type="domain" description="PIN" evidence="2">
    <location>
        <begin position="169"/>
        <end position="276"/>
    </location>
</feature>
<dbReference type="CDD" id="cd09877">
    <property type="entry name" value="PIN_YacL-like"/>
    <property type="match status" value="1"/>
</dbReference>
<dbReference type="PANTHER" id="PTHR11603:SF147">
    <property type="entry name" value="MEMBRANE PROTEIN"/>
    <property type="match status" value="1"/>
</dbReference>
<evidence type="ECO:0000313" key="3">
    <source>
        <dbReference type="EMBL" id="KRM00254.1"/>
    </source>
</evidence>
<gene>
    <name evidence="3" type="ORF">FD50_GL002231</name>
</gene>
<feature type="transmembrane region" description="Helical" evidence="1">
    <location>
        <begin position="108"/>
        <end position="129"/>
    </location>
</feature>
<dbReference type="Proteomes" id="UP000051166">
    <property type="component" value="Unassembled WGS sequence"/>
</dbReference>
<accession>A0A0R1V3I2</accession>
<dbReference type="InterPro" id="IPR002716">
    <property type="entry name" value="PIN_dom"/>
</dbReference>